<gene>
    <name evidence="1" type="primary">ORF51465</name>
</gene>
<protein>
    <submittedName>
        <fullName evidence="1">Uncharacterized protein</fullName>
    </submittedName>
</protein>
<proteinExistence type="predicted"/>
<sequence length="74" mass="8546">AAFWVKIKVKYLTIDLGKKVGAFKQQNGPLLSAFSKRRRHSHVLGPLNAALNADKKEKKYKYTKLFHFELSGWK</sequence>
<name>A0A0B6Z6W1_9EUPU</name>
<feature type="non-terminal residue" evidence="1">
    <location>
        <position position="1"/>
    </location>
</feature>
<accession>A0A0B6Z6W1</accession>
<evidence type="ECO:0000313" key="1">
    <source>
        <dbReference type="EMBL" id="CEK64349.1"/>
    </source>
</evidence>
<reference evidence="1" key="1">
    <citation type="submission" date="2014-12" db="EMBL/GenBank/DDBJ databases">
        <title>Insight into the proteome of Arion vulgaris.</title>
        <authorList>
            <person name="Aradska J."/>
            <person name="Bulat T."/>
            <person name="Smidak R."/>
            <person name="Sarate P."/>
            <person name="Gangsoo J."/>
            <person name="Sialana F."/>
            <person name="Bilban M."/>
            <person name="Lubec G."/>
        </authorList>
    </citation>
    <scope>NUCLEOTIDE SEQUENCE</scope>
    <source>
        <tissue evidence="1">Skin</tissue>
    </source>
</reference>
<organism evidence="1">
    <name type="scientific">Arion vulgaris</name>
    <dbReference type="NCBI Taxonomy" id="1028688"/>
    <lineage>
        <taxon>Eukaryota</taxon>
        <taxon>Metazoa</taxon>
        <taxon>Spiralia</taxon>
        <taxon>Lophotrochozoa</taxon>
        <taxon>Mollusca</taxon>
        <taxon>Gastropoda</taxon>
        <taxon>Heterobranchia</taxon>
        <taxon>Euthyneura</taxon>
        <taxon>Panpulmonata</taxon>
        <taxon>Eupulmonata</taxon>
        <taxon>Stylommatophora</taxon>
        <taxon>Helicina</taxon>
        <taxon>Arionoidea</taxon>
        <taxon>Arionidae</taxon>
        <taxon>Arion</taxon>
    </lineage>
</organism>
<dbReference type="AlphaFoldDB" id="A0A0B6Z6W1"/>
<dbReference type="EMBL" id="HACG01017484">
    <property type="protein sequence ID" value="CEK64349.1"/>
    <property type="molecule type" value="Transcribed_RNA"/>
</dbReference>